<name>A0ABQ2KMB8_9MICO</name>
<evidence type="ECO:0000313" key="2">
    <source>
        <dbReference type="Proteomes" id="UP000626982"/>
    </source>
</evidence>
<evidence type="ECO:0000313" key="1">
    <source>
        <dbReference type="EMBL" id="GGN87502.1"/>
    </source>
</evidence>
<organism evidence="1 2">
    <name type="scientific">Agrococcus terreus</name>
    <dbReference type="NCBI Taxonomy" id="574649"/>
    <lineage>
        <taxon>Bacteria</taxon>
        <taxon>Bacillati</taxon>
        <taxon>Actinomycetota</taxon>
        <taxon>Actinomycetes</taxon>
        <taxon>Micrococcales</taxon>
        <taxon>Microbacteriaceae</taxon>
        <taxon>Agrococcus</taxon>
    </lineage>
</organism>
<dbReference type="Gene3D" id="1.10.10.10">
    <property type="entry name" value="Winged helix-like DNA-binding domain superfamily/Winged helix DNA-binding domain"/>
    <property type="match status" value="1"/>
</dbReference>
<protein>
    <submittedName>
        <fullName evidence="1">ArsR family transcriptional regulator</fullName>
    </submittedName>
</protein>
<dbReference type="EMBL" id="BMLM01000002">
    <property type="protein sequence ID" value="GGN87502.1"/>
    <property type="molecule type" value="Genomic_DNA"/>
</dbReference>
<dbReference type="Pfam" id="PF12840">
    <property type="entry name" value="HTH_20"/>
    <property type="match status" value="1"/>
</dbReference>
<dbReference type="Proteomes" id="UP000626982">
    <property type="component" value="Unassembled WGS sequence"/>
</dbReference>
<dbReference type="InterPro" id="IPR011991">
    <property type="entry name" value="ArsR-like_HTH"/>
</dbReference>
<dbReference type="InterPro" id="IPR036390">
    <property type="entry name" value="WH_DNA-bd_sf"/>
</dbReference>
<proteinExistence type="predicted"/>
<dbReference type="CDD" id="cd00090">
    <property type="entry name" value="HTH_ARSR"/>
    <property type="match status" value="1"/>
</dbReference>
<reference evidence="2" key="1">
    <citation type="journal article" date="2019" name="Int. J. Syst. Evol. Microbiol.">
        <title>The Global Catalogue of Microorganisms (GCM) 10K type strain sequencing project: providing services to taxonomists for standard genome sequencing and annotation.</title>
        <authorList>
            <consortium name="The Broad Institute Genomics Platform"/>
            <consortium name="The Broad Institute Genome Sequencing Center for Infectious Disease"/>
            <person name="Wu L."/>
            <person name="Ma J."/>
        </authorList>
    </citation>
    <scope>NUCLEOTIDE SEQUENCE [LARGE SCALE GENOMIC DNA]</scope>
    <source>
        <strain evidence="2">CGMCC 1.6960</strain>
    </source>
</reference>
<gene>
    <name evidence="1" type="ORF">GCM10010968_22100</name>
</gene>
<sequence length="175" mass="19354">MTDAAQPGATELTAKARALASPLRWRILRLCLHEPRTNKELAEALGMNPGSMHHHVQSLVDVGFLVAEEPRTGARGAKEIPYRAPGLTWHGSEAPLVGPVLVETFLQEIQGVHPADLEVSRLGVRLAPEDHEEYERRVGELLEWLRSRDTPGGDAWSVMLAMHPDVQQPRRDAEG</sequence>
<dbReference type="SUPFAM" id="SSF46785">
    <property type="entry name" value="Winged helix' DNA-binding domain"/>
    <property type="match status" value="1"/>
</dbReference>
<dbReference type="InterPro" id="IPR036388">
    <property type="entry name" value="WH-like_DNA-bd_sf"/>
</dbReference>
<keyword evidence="2" id="KW-1185">Reference proteome</keyword>
<accession>A0ABQ2KMB8</accession>
<dbReference type="RefSeq" id="WP_188718366.1">
    <property type="nucleotide sequence ID" value="NZ_BAABBD010000003.1"/>
</dbReference>
<comment type="caution">
    <text evidence="1">The sequence shown here is derived from an EMBL/GenBank/DDBJ whole genome shotgun (WGS) entry which is preliminary data.</text>
</comment>